<dbReference type="InterPro" id="IPR025110">
    <property type="entry name" value="AMP-bd_C"/>
</dbReference>
<name>A0A942T5S5_9BACI</name>
<evidence type="ECO:0000313" key="5">
    <source>
        <dbReference type="EMBL" id="MBS4185613.1"/>
    </source>
</evidence>
<protein>
    <submittedName>
        <fullName evidence="5">Long-chain fatty acid--CoA ligase</fullName>
    </submittedName>
</protein>
<evidence type="ECO:0000313" key="6">
    <source>
        <dbReference type="EMBL" id="MCH6264365.1"/>
    </source>
</evidence>
<comment type="caution">
    <text evidence="5">The sequence shown here is derived from an EMBL/GenBank/DDBJ whole genome shotgun (WGS) entry which is preliminary data.</text>
</comment>
<dbReference type="Gene3D" id="3.30.300.30">
    <property type="match status" value="1"/>
</dbReference>
<dbReference type="SUPFAM" id="SSF56801">
    <property type="entry name" value="Acetyl-CoA synthetase-like"/>
    <property type="match status" value="1"/>
</dbReference>
<organism evidence="5">
    <name type="scientific">Neobacillus citreus</name>
    <dbReference type="NCBI Taxonomy" id="2833578"/>
    <lineage>
        <taxon>Bacteria</taxon>
        <taxon>Bacillati</taxon>
        <taxon>Bacillota</taxon>
        <taxon>Bacilli</taxon>
        <taxon>Bacillales</taxon>
        <taxon>Bacillaceae</taxon>
        <taxon>Neobacillus</taxon>
    </lineage>
</organism>
<comment type="similarity">
    <text evidence="1">Belongs to the ATP-dependent AMP-binding enzyme family.</text>
</comment>
<sequence>MVQGIGNWLVKHCKVRPDRLALVYNEKRFTYLEFNERVNRLANALLSLGVRKGDRVDALLLNTNEMLEAVFACAKIGAIFVPINFRLSAEEVHYIVNDSRAYHFIYDSRMRPLVDQLRTMKSSLLEYIHVGNQPHYDDLLYEKLLEEASPVEPGFEIGIDDIHLMMYTSGTTGRPKGAMLSHGNTQWNAINFIHNTPVDYSDTTLAAAPLFHIGGMSVFTLPLIYKGGANILIDGFDPVRILQKINDEQVTTLFLVPAMWQALMSVPNFDAYDISSLQFAVSGGAPCPITVIEFFQKRGIPFYEGFGLTETAPFVSILDKENTIRKNGSVGKEPMHTTVRIVDPLDRDVRPGEVGELIVNGPNVMVGYWNKPDETKEAIRNGWFYTGDLAKFDEDGFIYIVDRKKDMIITGGENVYPIEIEQVLYRHPNIREAAIIGYPDEKWGESIKAVVALKDHSQTLTVTDLIQFLDGKIARFKMPKQLEIVEALPRNATGKILKTVLRQNNSKG</sequence>
<dbReference type="PANTHER" id="PTHR43767">
    <property type="entry name" value="LONG-CHAIN-FATTY-ACID--COA LIGASE"/>
    <property type="match status" value="1"/>
</dbReference>
<reference evidence="5" key="1">
    <citation type="submission" date="2021-05" db="EMBL/GenBank/DDBJ databases">
        <title>Novel Bacillus species.</title>
        <authorList>
            <person name="Liu G."/>
        </authorList>
    </citation>
    <scope>NUCLEOTIDE SEQUENCE</scope>
    <source>
        <strain evidence="5 7">FJAT-50051</strain>
    </source>
</reference>
<keyword evidence="7" id="KW-1185">Reference proteome</keyword>
<dbReference type="FunFam" id="3.30.300.30:FF:000008">
    <property type="entry name" value="2,3-dihydroxybenzoate-AMP ligase"/>
    <property type="match status" value="1"/>
</dbReference>
<dbReference type="AlphaFoldDB" id="A0A942T5S5"/>
<dbReference type="InterPro" id="IPR020845">
    <property type="entry name" value="AMP-binding_CS"/>
</dbReference>
<feature type="domain" description="AMP-binding enzyme C-terminal" evidence="4">
    <location>
        <begin position="419"/>
        <end position="495"/>
    </location>
</feature>
<dbReference type="Gene3D" id="3.40.50.12780">
    <property type="entry name" value="N-terminal domain of ligase-like"/>
    <property type="match status" value="1"/>
</dbReference>
<dbReference type="EMBL" id="JAGYPE010000006">
    <property type="protein sequence ID" value="MBS4185613.1"/>
    <property type="molecule type" value="Genomic_DNA"/>
</dbReference>
<evidence type="ECO:0000256" key="1">
    <source>
        <dbReference type="ARBA" id="ARBA00006432"/>
    </source>
</evidence>
<dbReference type="InterPro" id="IPR045851">
    <property type="entry name" value="AMP-bd_C_sf"/>
</dbReference>
<dbReference type="PANTHER" id="PTHR43767:SF1">
    <property type="entry name" value="NONRIBOSOMAL PEPTIDE SYNTHASE PES1 (EUROFUNG)-RELATED"/>
    <property type="match status" value="1"/>
</dbReference>
<dbReference type="InterPro" id="IPR042099">
    <property type="entry name" value="ANL_N_sf"/>
</dbReference>
<dbReference type="PROSITE" id="PS00455">
    <property type="entry name" value="AMP_BINDING"/>
    <property type="match status" value="1"/>
</dbReference>
<dbReference type="CDD" id="cd17631">
    <property type="entry name" value="FACL_FadD13-like"/>
    <property type="match status" value="1"/>
</dbReference>
<dbReference type="InterPro" id="IPR000873">
    <property type="entry name" value="AMP-dep_synth/lig_dom"/>
</dbReference>
<gene>
    <name evidence="6" type="ORF">KHB02_002320</name>
    <name evidence="5" type="ORF">KHB02_29950</name>
</gene>
<dbReference type="GO" id="GO:0016878">
    <property type="term" value="F:acid-thiol ligase activity"/>
    <property type="evidence" value="ECO:0007669"/>
    <property type="project" value="UniProtKB-ARBA"/>
</dbReference>
<evidence type="ECO:0000259" key="3">
    <source>
        <dbReference type="Pfam" id="PF00501"/>
    </source>
</evidence>
<evidence type="ECO:0000259" key="4">
    <source>
        <dbReference type="Pfam" id="PF13193"/>
    </source>
</evidence>
<dbReference type="EMBL" id="JAGYPE020000002">
    <property type="protein sequence ID" value="MCH6264365.1"/>
    <property type="molecule type" value="Genomic_DNA"/>
</dbReference>
<dbReference type="Pfam" id="PF13193">
    <property type="entry name" value="AMP-binding_C"/>
    <property type="match status" value="1"/>
</dbReference>
<keyword evidence="2 5" id="KW-0436">Ligase</keyword>
<feature type="domain" description="AMP-dependent synthetase/ligase" evidence="3">
    <location>
        <begin position="11"/>
        <end position="369"/>
    </location>
</feature>
<proteinExistence type="inferred from homology"/>
<evidence type="ECO:0000256" key="2">
    <source>
        <dbReference type="ARBA" id="ARBA00022598"/>
    </source>
</evidence>
<dbReference type="NCBIfam" id="NF004837">
    <property type="entry name" value="PRK06187.1"/>
    <property type="match status" value="1"/>
</dbReference>
<dbReference type="InterPro" id="IPR050237">
    <property type="entry name" value="ATP-dep_AMP-bd_enzyme"/>
</dbReference>
<dbReference type="Proteomes" id="UP000677265">
    <property type="component" value="Unassembled WGS sequence"/>
</dbReference>
<dbReference type="Pfam" id="PF00501">
    <property type="entry name" value="AMP-binding"/>
    <property type="match status" value="1"/>
</dbReference>
<accession>A0A942T5S5</accession>
<evidence type="ECO:0000313" key="7">
    <source>
        <dbReference type="Proteomes" id="UP000677265"/>
    </source>
</evidence>
<dbReference type="RefSeq" id="WP_213145455.1">
    <property type="nucleotide sequence ID" value="NZ_JAGYPE020000002.1"/>
</dbReference>